<dbReference type="AlphaFoldDB" id="A0A1Z4LY42"/>
<accession>A0A1Z4LY42</accession>
<dbReference type="InterPro" id="IPR004033">
    <property type="entry name" value="UbiE/COQ5_MeTrFase"/>
</dbReference>
<keyword evidence="3" id="KW-1185">Reference proteome</keyword>
<feature type="domain" description="Methyltransferase type 11" evidence="1">
    <location>
        <begin position="45"/>
        <end position="141"/>
    </location>
</feature>
<dbReference type="InterPro" id="IPR029063">
    <property type="entry name" value="SAM-dependent_MTases_sf"/>
</dbReference>
<evidence type="ECO:0000313" key="2">
    <source>
        <dbReference type="EMBL" id="BAY86071.1"/>
    </source>
</evidence>
<dbReference type="GO" id="GO:0032259">
    <property type="term" value="P:methylation"/>
    <property type="evidence" value="ECO:0007669"/>
    <property type="project" value="UniProtKB-KW"/>
</dbReference>
<keyword evidence="2" id="KW-0808">Transferase</keyword>
<dbReference type="PROSITE" id="PS51608">
    <property type="entry name" value="SAM_MT_UBIE"/>
    <property type="match status" value="1"/>
</dbReference>
<dbReference type="CDD" id="cd02440">
    <property type="entry name" value="AdoMet_MTases"/>
    <property type="match status" value="1"/>
</dbReference>
<proteinExistence type="predicted"/>
<dbReference type="Pfam" id="PF08241">
    <property type="entry name" value="Methyltransf_11"/>
    <property type="match status" value="1"/>
</dbReference>
<dbReference type="Gene3D" id="3.40.50.150">
    <property type="entry name" value="Vaccinia Virus protein VP39"/>
    <property type="match status" value="1"/>
</dbReference>
<evidence type="ECO:0000259" key="1">
    <source>
        <dbReference type="Pfam" id="PF08241"/>
    </source>
</evidence>
<dbReference type="PANTHER" id="PTHR43591:SF110">
    <property type="entry name" value="RHODANESE DOMAIN-CONTAINING PROTEIN"/>
    <property type="match status" value="1"/>
</dbReference>
<dbReference type="PANTHER" id="PTHR43591">
    <property type="entry name" value="METHYLTRANSFERASE"/>
    <property type="match status" value="1"/>
</dbReference>
<dbReference type="EMBL" id="AP018227">
    <property type="protein sequence ID" value="BAY86071.1"/>
    <property type="molecule type" value="Genomic_DNA"/>
</dbReference>
<dbReference type="SUPFAM" id="SSF53335">
    <property type="entry name" value="S-adenosyl-L-methionine-dependent methyltransferases"/>
    <property type="match status" value="1"/>
</dbReference>
<protein>
    <submittedName>
        <fullName evidence="2">Type 11 methyltransferase</fullName>
    </submittedName>
</protein>
<keyword evidence="2" id="KW-0489">Methyltransferase</keyword>
<reference evidence="2 3" key="1">
    <citation type="submission" date="2017-06" db="EMBL/GenBank/DDBJ databases">
        <title>Genome sequencing of cyanobaciteial culture collection at National Institute for Environmental Studies (NIES).</title>
        <authorList>
            <person name="Hirose Y."/>
            <person name="Shimura Y."/>
            <person name="Fujisawa T."/>
            <person name="Nakamura Y."/>
            <person name="Kawachi M."/>
        </authorList>
    </citation>
    <scope>NUCLEOTIDE SEQUENCE [LARGE SCALE GENOMIC DNA]</scope>
    <source>
        <strain evidence="2 3">NIES-267</strain>
    </source>
</reference>
<dbReference type="GO" id="GO:0008757">
    <property type="term" value="F:S-adenosylmethionine-dependent methyltransferase activity"/>
    <property type="evidence" value="ECO:0007669"/>
    <property type="project" value="InterPro"/>
</dbReference>
<sequence>MSEIKVRAQYEQLADIYDLRWRKYINNTLTFLYSWEQIDSQSTVLDVACGTGEFERLLLDQNPMQRITGVDISEKMLDIARKKYRVYSNVEFHQTSATSLPFASHSFDVAVCANAFHYFEQPLVALSEIKRVIKPNGKLIILDWSKDFLVCRICDWILQIFDPAHQQCYTQKELHQLLISADFKINRAAMVRFGVIWGLMAVTALPNN</sequence>
<gene>
    <name evidence="2" type="ORF">NIES267_55770</name>
</gene>
<dbReference type="OrthoDB" id="529208at2"/>
<organism evidence="2 3">
    <name type="scientific">Calothrix parasitica NIES-267</name>
    <dbReference type="NCBI Taxonomy" id="1973488"/>
    <lineage>
        <taxon>Bacteria</taxon>
        <taxon>Bacillati</taxon>
        <taxon>Cyanobacteriota</taxon>
        <taxon>Cyanophyceae</taxon>
        <taxon>Nostocales</taxon>
        <taxon>Calotrichaceae</taxon>
        <taxon>Calothrix</taxon>
    </lineage>
</organism>
<dbReference type="Proteomes" id="UP000218418">
    <property type="component" value="Chromosome"/>
</dbReference>
<dbReference type="InterPro" id="IPR013216">
    <property type="entry name" value="Methyltransf_11"/>
</dbReference>
<name>A0A1Z4LY42_9CYAN</name>
<evidence type="ECO:0000313" key="3">
    <source>
        <dbReference type="Proteomes" id="UP000218418"/>
    </source>
</evidence>